<evidence type="ECO:0000313" key="3">
    <source>
        <dbReference type="Proteomes" id="UP000663505"/>
    </source>
</evidence>
<reference evidence="2 3" key="1">
    <citation type="submission" date="2021-02" db="EMBL/GenBank/DDBJ databases">
        <title>Alicyclobacillus curvatus sp. nov. and Alicyclobacillus mengziensis sp. nov., two acidophilic bacteria isolated from acid mine drainage.</title>
        <authorList>
            <person name="Huang Y."/>
        </authorList>
    </citation>
    <scope>NUCLEOTIDE SEQUENCE [LARGE SCALE GENOMIC DNA]</scope>
    <source>
        <strain evidence="2 3">S30H14</strain>
    </source>
</reference>
<proteinExistence type="predicted"/>
<dbReference type="InterPro" id="IPR004360">
    <property type="entry name" value="Glyas_Fos-R_dOase_dom"/>
</dbReference>
<sequence length="142" mass="16393">MIQRIGHTAFVTSDMERSLHFYCDLLGLTKAFEIHDEVGNPWIVYLQVSDFQFVELFYGGTTPVMRESGQIGYDHMCFEVDDILATAEHLRACGIALDVQPKQGLDLNYQCWVRDPDGNRIEFMQLHPDSPHVKAQSRFRRV</sequence>
<keyword evidence="3" id="KW-1185">Reference proteome</keyword>
<dbReference type="InterPro" id="IPR029068">
    <property type="entry name" value="Glyas_Bleomycin-R_OHBP_Dase"/>
</dbReference>
<dbReference type="Proteomes" id="UP000663505">
    <property type="component" value="Chromosome"/>
</dbReference>
<evidence type="ECO:0000259" key="1">
    <source>
        <dbReference type="PROSITE" id="PS51819"/>
    </source>
</evidence>
<dbReference type="KEGG" id="afx:JZ786_18790"/>
<dbReference type="Pfam" id="PF00903">
    <property type="entry name" value="Glyoxalase"/>
    <property type="match status" value="1"/>
</dbReference>
<dbReference type="SUPFAM" id="SSF54593">
    <property type="entry name" value="Glyoxalase/Bleomycin resistance protein/Dihydroxybiphenyl dioxygenase"/>
    <property type="match status" value="1"/>
</dbReference>
<evidence type="ECO:0000313" key="2">
    <source>
        <dbReference type="EMBL" id="QSO46494.1"/>
    </source>
</evidence>
<name>A0A9X7VWT3_9BACL</name>
<dbReference type="Gene3D" id="3.10.180.10">
    <property type="entry name" value="2,3-Dihydroxybiphenyl 1,2-Dioxygenase, domain 1"/>
    <property type="match status" value="1"/>
</dbReference>
<feature type="domain" description="VOC" evidence="1">
    <location>
        <begin position="4"/>
        <end position="126"/>
    </location>
</feature>
<accession>A0A9X7VWT3</accession>
<dbReference type="CDD" id="cd06587">
    <property type="entry name" value="VOC"/>
    <property type="match status" value="1"/>
</dbReference>
<protein>
    <submittedName>
        <fullName evidence="2">VOC family protein</fullName>
    </submittedName>
</protein>
<dbReference type="AlphaFoldDB" id="A0A9X7VWT3"/>
<dbReference type="PANTHER" id="PTHR21366">
    <property type="entry name" value="GLYOXALASE FAMILY PROTEIN"/>
    <property type="match status" value="1"/>
</dbReference>
<dbReference type="RefSeq" id="WP_206655863.1">
    <property type="nucleotide sequence ID" value="NZ_CP071182.1"/>
</dbReference>
<dbReference type="PROSITE" id="PS51819">
    <property type="entry name" value="VOC"/>
    <property type="match status" value="1"/>
</dbReference>
<dbReference type="InterPro" id="IPR037523">
    <property type="entry name" value="VOC_core"/>
</dbReference>
<organism evidence="2 3">
    <name type="scientific">Alicyclobacillus mengziensis</name>
    <dbReference type="NCBI Taxonomy" id="2931921"/>
    <lineage>
        <taxon>Bacteria</taxon>
        <taxon>Bacillati</taxon>
        <taxon>Bacillota</taxon>
        <taxon>Bacilli</taxon>
        <taxon>Bacillales</taxon>
        <taxon>Alicyclobacillaceae</taxon>
        <taxon>Alicyclobacillus</taxon>
    </lineage>
</organism>
<dbReference type="InterPro" id="IPR050383">
    <property type="entry name" value="GlyoxalaseI/FosfomycinResist"/>
</dbReference>
<gene>
    <name evidence="2" type="ORF">JZ786_18790</name>
</gene>
<dbReference type="EMBL" id="CP071182">
    <property type="protein sequence ID" value="QSO46494.1"/>
    <property type="molecule type" value="Genomic_DNA"/>
</dbReference>